<evidence type="ECO:0000313" key="2">
    <source>
        <dbReference type="Proteomes" id="UP000002668"/>
    </source>
</evidence>
<keyword evidence="2" id="KW-1185">Reference proteome</keyword>
<dbReference type="GO" id="GO:0006040">
    <property type="term" value="P:amino sugar metabolic process"/>
    <property type="evidence" value="ECO:0007669"/>
    <property type="project" value="InterPro"/>
</dbReference>
<dbReference type="Gene3D" id="3.30.420.40">
    <property type="match status" value="2"/>
</dbReference>
<dbReference type="HOGENOM" id="CLU_038782_1_0_1"/>
<protein>
    <submittedName>
        <fullName evidence="1">Uncharacterized protein</fullName>
    </submittedName>
</protein>
<dbReference type="Proteomes" id="UP000002668">
    <property type="component" value="Genome"/>
</dbReference>
<dbReference type="AlphaFoldDB" id="E5A3R6"/>
<dbReference type="GO" id="GO:0009254">
    <property type="term" value="P:peptidoglycan turnover"/>
    <property type="evidence" value="ECO:0007669"/>
    <property type="project" value="InterPro"/>
</dbReference>
<gene>
    <name evidence="1" type="ORF">LEMA_P096880.1</name>
</gene>
<dbReference type="PANTHER" id="PTHR30605:SF0">
    <property type="entry name" value="ANHYDRO-N-ACETYLMURAMIC ACID KINASE"/>
    <property type="match status" value="1"/>
</dbReference>
<dbReference type="PANTHER" id="PTHR30605">
    <property type="entry name" value="ANHYDRO-N-ACETYLMURAMIC ACID KINASE"/>
    <property type="match status" value="1"/>
</dbReference>
<sequence>MASIITYLKLRRRDSAMDISCTDVDPSKPSQRDSDSVLEMKSLGVCIGSGLNRLTCALVQYTQDAPHAPLRLQVLQSSNIPILSTARLSILKALCDAHSQPSAIALFNAQLGKLFADGIRTFCDRHDITLESIEFIGAHSATVPARRRSDEGHGSALQLFNWIATIAEETKITTIFDYAVIEKLAIQPLASPIAFVNKLFLRHPSKFRACLNISELANINFIPPLNDSSGHITMSRDCGPGSLLIDYAMAYCTSNDHCEDDNGAYATKGKINQDIVDRFLRSHDYLRDLPPLIIAREMFGDHDGQRLLDECILMDICAEDTIATITRVTAQNIVIQYRRLLAHYFPSGQQVDELFLCGASARNANIVDHLKAQLPESIITKLLDDIGIPGEANEAICYAHLALETALAQATQPPPSFTSINGSIPSSSASDAHIRATIMRGHGWEDISARIVRFSGGKQLQLTKEIQCNGNLDTAMQELKLS</sequence>
<dbReference type="OrthoDB" id="5427593at2759"/>
<name>E5A3R6_LEPMJ</name>
<dbReference type="InParanoid" id="E5A3R6"/>
<dbReference type="OMA" id="QGQTIWH"/>
<accession>E5A3R6</accession>
<proteinExistence type="predicted"/>
<dbReference type="Pfam" id="PF03702">
    <property type="entry name" value="AnmK"/>
    <property type="match status" value="1"/>
</dbReference>
<dbReference type="eggNOG" id="ENOG502QUN9">
    <property type="taxonomic scope" value="Eukaryota"/>
</dbReference>
<organism evidence="2">
    <name type="scientific">Leptosphaeria maculans (strain JN3 / isolate v23.1.3 / race Av1-4-5-6-7-8)</name>
    <name type="common">Blackleg fungus</name>
    <name type="synonym">Phoma lingam</name>
    <dbReference type="NCBI Taxonomy" id="985895"/>
    <lineage>
        <taxon>Eukaryota</taxon>
        <taxon>Fungi</taxon>
        <taxon>Dikarya</taxon>
        <taxon>Ascomycota</taxon>
        <taxon>Pezizomycotina</taxon>
        <taxon>Dothideomycetes</taxon>
        <taxon>Pleosporomycetidae</taxon>
        <taxon>Pleosporales</taxon>
        <taxon>Pleosporineae</taxon>
        <taxon>Leptosphaeriaceae</taxon>
        <taxon>Plenodomus</taxon>
        <taxon>Plenodomus lingam/Leptosphaeria maculans species complex</taxon>
    </lineage>
</organism>
<dbReference type="VEuPathDB" id="FungiDB:LEMA_P096880.1"/>
<evidence type="ECO:0000313" key="1">
    <source>
        <dbReference type="EMBL" id="CBX98279.1"/>
    </source>
</evidence>
<dbReference type="GO" id="GO:0016773">
    <property type="term" value="F:phosphotransferase activity, alcohol group as acceptor"/>
    <property type="evidence" value="ECO:0007669"/>
    <property type="project" value="InterPro"/>
</dbReference>
<dbReference type="GO" id="GO:0005524">
    <property type="term" value="F:ATP binding"/>
    <property type="evidence" value="ECO:0007669"/>
    <property type="project" value="InterPro"/>
</dbReference>
<dbReference type="STRING" id="985895.E5A3R6"/>
<dbReference type="InterPro" id="IPR043129">
    <property type="entry name" value="ATPase_NBD"/>
</dbReference>
<dbReference type="InterPro" id="IPR005338">
    <property type="entry name" value="Anhydro_N_Ac-Mur_kinase"/>
</dbReference>
<dbReference type="SUPFAM" id="SSF53067">
    <property type="entry name" value="Actin-like ATPase domain"/>
    <property type="match status" value="1"/>
</dbReference>
<reference evidence="2" key="1">
    <citation type="journal article" date="2011" name="Nat. Commun.">
        <title>Effector diversification within compartments of the Leptosphaeria maculans genome affected by Repeat-Induced Point mutations.</title>
        <authorList>
            <person name="Rouxel T."/>
            <person name="Grandaubert J."/>
            <person name="Hane J.K."/>
            <person name="Hoede C."/>
            <person name="van de Wouw A.P."/>
            <person name="Couloux A."/>
            <person name="Dominguez V."/>
            <person name="Anthouard V."/>
            <person name="Bally P."/>
            <person name="Bourras S."/>
            <person name="Cozijnsen A.J."/>
            <person name="Ciuffetti L.M."/>
            <person name="Degrave A."/>
            <person name="Dilmaghani A."/>
            <person name="Duret L."/>
            <person name="Fudal I."/>
            <person name="Goodwin S.B."/>
            <person name="Gout L."/>
            <person name="Glaser N."/>
            <person name="Linglin J."/>
            <person name="Kema G.H.J."/>
            <person name="Lapalu N."/>
            <person name="Lawrence C.B."/>
            <person name="May K."/>
            <person name="Meyer M."/>
            <person name="Ollivier B."/>
            <person name="Poulain J."/>
            <person name="Schoch C.L."/>
            <person name="Simon A."/>
            <person name="Spatafora J.W."/>
            <person name="Stachowiak A."/>
            <person name="Turgeon B.G."/>
            <person name="Tyler B.M."/>
            <person name="Vincent D."/>
            <person name="Weissenbach J."/>
            <person name="Amselem J."/>
            <person name="Quesneville H."/>
            <person name="Oliver R.P."/>
            <person name="Wincker P."/>
            <person name="Balesdent M.-H."/>
            <person name="Howlett B.J."/>
        </authorList>
    </citation>
    <scope>NUCLEOTIDE SEQUENCE [LARGE SCALE GENOMIC DNA]</scope>
    <source>
        <strain evidence="2">JN3 / isolate v23.1.3 / race Av1-4-5-6-7-8</strain>
    </source>
</reference>
<dbReference type="EMBL" id="FP929133">
    <property type="protein sequence ID" value="CBX98279.1"/>
    <property type="molecule type" value="Genomic_DNA"/>
</dbReference>